<accession>A0ABQ4S0B3</accession>
<dbReference type="EMBL" id="BPQP01000048">
    <property type="protein sequence ID" value="GJD95863.1"/>
    <property type="molecule type" value="Genomic_DNA"/>
</dbReference>
<comment type="caution">
    <text evidence="2">The sequence shown here is derived from an EMBL/GenBank/DDBJ whole genome shotgun (WGS) entry which is preliminary data.</text>
</comment>
<gene>
    <name evidence="2" type="ORF">OCOJLMKI_3079</name>
</gene>
<name>A0ABQ4S0B3_9HYPH</name>
<evidence type="ECO:0000256" key="1">
    <source>
        <dbReference type="SAM" id="MobiDB-lite"/>
    </source>
</evidence>
<dbReference type="Proteomes" id="UP001055125">
    <property type="component" value="Unassembled WGS sequence"/>
</dbReference>
<dbReference type="RefSeq" id="WP_379003361.1">
    <property type="nucleotide sequence ID" value="NZ_JBHSNE010000053.1"/>
</dbReference>
<organism evidence="2 3">
    <name type="scientific">Methylobacterium iners</name>
    <dbReference type="NCBI Taxonomy" id="418707"/>
    <lineage>
        <taxon>Bacteria</taxon>
        <taxon>Pseudomonadati</taxon>
        <taxon>Pseudomonadota</taxon>
        <taxon>Alphaproteobacteria</taxon>
        <taxon>Hyphomicrobiales</taxon>
        <taxon>Methylobacteriaceae</taxon>
        <taxon>Methylobacterium</taxon>
    </lineage>
</organism>
<reference evidence="2" key="2">
    <citation type="submission" date="2021-08" db="EMBL/GenBank/DDBJ databases">
        <authorList>
            <person name="Tani A."/>
            <person name="Ola A."/>
            <person name="Ogura Y."/>
            <person name="Katsura K."/>
            <person name="Hayashi T."/>
        </authorList>
    </citation>
    <scope>NUCLEOTIDE SEQUENCE</scope>
    <source>
        <strain evidence="2">DSM 19015</strain>
    </source>
</reference>
<keyword evidence="3" id="KW-1185">Reference proteome</keyword>
<feature type="region of interest" description="Disordered" evidence="1">
    <location>
        <begin position="60"/>
        <end position="80"/>
    </location>
</feature>
<evidence type="ECO:0000313" key="2">
    <source>
        <dbReference type="EMBL" id="GJD95863.1"/>
    </source>
</evidence>
<protein>
    <submittedName>
        <fullName evidence="2">Uncharacterized protein</fullName>
    </submittedName>
</protein>
<reference evidence="2" key="1">
    <citation type="journal article" date="2021" name="Front. Microbiol.">
        <title>Comprehensive Comparative Genomics and Phenotyping of Methylobacterium Species.</title>
        <authorList>
            <person name="Alessa O."/>
            <person name="Ogura Y."/>
            <person name="Fujitani Y."/>
            <person name="Takami H."/>
            <person name="Hayashi T."/>
            <person name="Sahin N."/>
            <person name="Tani A."/>
        </authorList>
    </citation>
    <scope>NUCLEOTIDE SEQUENCE</scope>
    <source>
        <strain evidence="2">DSM 19015</strain>
    </source>
</reference>
<proteinExistence type="predicted"/>
<evidence type="ECO:0000313" key="3">
    <source>
        <dbReference type="Proteomes" id="UP001055125"/>
    </source>
</evidence>
<sequence>MVDEPIDPPHNDRESLSREWADAAVTACHNLGFDKPPSRLSPEHWQQVLASVAARMRMRGVSPPTGWESALARQVGRDVE</sequence>